<dbReference type="Proteomes" id="UP001597045">
    <property type="component" value="Unassembled WGS sequence"/>
</dbReference>
<gene>
    <name evidence="2" type="ORF">ACFQ1S_09015</name>
</gene>
<proteinExistence type="predicted"/>
<dbReference type="Pfam" id="PF08044">
    <property type="entry name" value="DUF1707"/>
    <property type="match status" value="1"/>
</dbReference>
<evidence type="ECO:0000259" key="1">
    <source>
        <dbReference type="Pfam" id="PF08044"/>
    </source>
</evidence>
<dbReference type="InterPro" id="IPR012551">
    <property type="entry name" value="DUF1707_SHOCT-like"/>
</dbReference>
<feature type="non-terminal residue" evidence="2">
    <location>
        <position position="44"/>
    </location>
</feature>
<name>A0ABW3M732_9PSEU</name>
<sequence>MLNDQELRLSDDERWAATRVLDNAVADGRITWQEHAERSEQVWA</sequence>
<evidence type="ECO:0000313" key="3">
    <source>
        <dbReference type="Proteomes" id="UP001597045"/>
    </source>
</evidence>
<accession>A0ABW3M732</accession>
<organism evidence="2 3">
    <name type="scientific">Kibdelosporangium lantanae</name>
    <dbReference type="NCBI Taxonomy" id="1497396"/>
    <lineage>
        <taxon>Bacteria</taxon>
        <taxon>Bacillati</taxon>
        <taxon>Actinomycetota</taxon>
        <taxon>Actinomycetes</taxon>
        <taxon>Pseudonocardiales</taxon>
        <taxon>Pseudonocardiaceae</taxon>
        <taxon>Kibdelosporangium</taxon>
    </lineage>
</organism>
<evidence type="ECO:0000313" key="2">
    <source>
        <dbReference type="EMBL" id="MFD1045695.1"/>
    </source>
</evidence>
<keyword evidence="3" id="KW-1185">Reference proteome</keyword>
<feature type="domain" description="DUF1707" evidence="1">
    <location>
        <begin position="7"/>
        <end position="44"/>
    </location>
</feature>
<comment type="caution">
    <text evidence="2">The sequence shown here is derived from an EMBL/GenBank/DDBJ whole genome shotgun (WGS) entry which is preliminary data.</text>
</comment>
<reference evidence="3" key="1">
    <citation type="journal article" date="2019" name="Int. J. Syst. Evol. Microbiol.">
        <title>The Global Catalogue of Microorganisms (GCM) 10K type strain sequencing project: providing services to taxonomists for standard genome sequencing and annotation.</title>
        <authorList>
            <consortium name="The Broad Institute Genomics Platform"/>
            <consortium name="The Broad Institute Genome Sequencing Center for Infectious Disease"/>
            <person name="Wu L."/>
            <person name="Ma J."/>
        </authorList>
    </citation>
    <scope>NUCLEOTIDE SEQUENCE [LARGE SCALE GENOMIC DNA]</scope>
    <source>
        <strain evidence="3">JCM 31486</strain>
    </source>
</reference>
<dbReference type="EMBL" id="JBHTIS010000382">
    <property type="protein sequence ID" value="MFD1045695.1"/>
    <property type="molecule type" value="Genomic_DNA"/>
</dbReference>
<protein>
    <submittedName>
        <fullName evidence="2">DUF1707 domain-containing protein</fullName>
    </submittedName>
</protein>